<keyword evidence="2" id="KW-1133">Transmembrane helix</keyword>
<keyword evidence="4" id="KW-1185">Reference proteome</keyword>
<accession>A0A517TU75</accession>
<evidence type="ECO:0000256" key="2">
    <source>
        <dbReference type="SAM" id="Phobius"/>
    </source>
</evidence>
<keyword evidence="2" id="KW-0472">Membrane</keyword>
<dbReference type="Proteomes" id="UP000317909">
    <property type="component" value="Chromosome"/>
</dbReference>
<evidence type="ECO:0000256" key="1">
    <source>
        <dbReference type="SAM" id="MobiDB-lite"/>
    </source>
</evidence>
<protein>
    <submittedName>
        <fullName evidence="3">Uncharacterized protein</fullName>
    </submittedName>
</protein>
<organism evidence="3 4">
    <name type="scientific">Lacipirellula limnantheis</name>
    <dbReference type="NCBI Taxonomy" id="2528024"/>
    <lineage>
        <taxon>Bacteria</taxon>
        <taxon>Pseudomonadati</taxon>
        <taxon>Planctomycetota</taxon>
        <taxon>Planctomycetia</taxon>
        <taxon>Pirellulales</taxon>
        <taxon>Lacipirellulaceae</taxon>
        <taxon>Lacipirellula</taxon>
    </lineage>
</organism>
<proteinExistence type="predicted"/>
<reference evidence="3 4" key="1">
    <citation type="submission" date="2019-02" db="EMBL/GenBank/DDBJ databases">
        <title>Deep-cultivation of Planctomycetes and their phenomic and genomic characterization uncovers novel biology.</title>
        <authorList>
            <person name="Wiegand S."/>
            <person name="Jogler M."/>
            <person name="Boedeker C."/>
            <person name="Pinto D."/>
            <person name="Vollmers J."/>
            <person name="Rivas-Marin E."/>
            <person name="Kohn T."/>
            <person name="Peeters S.H."/>
            <person name="Heuer A."/>
            <person name="Rast P."/>
            <person name="Oberbeckmann S."/>
            <person name="Bunk B."/>
            <person name="Jeske O."/>
            <person name="Meyerdierks A."/>
            <person name="Storesund J.E."/>
            <person name="Kallscheuer N."/>
            <person name="Luecker S."/>
            <person name="Lage O.M."/>
            <person name="Pohl T."/>
            <person name="Merkel B.J."/>
            <person name="Hornburger P."/>
            <person name="Mueller R.-W."/>
            <person name="Bruemmer F."/>
            <person name="Labrenz M."/>
            <person name="Spormann A.M."/>
            <person name="Op den Camp H."/>
            <person name="Overmann J."/>
            <person name="Amann R."/>
            <person name="Jetten M.S.M."/>
            <person name="Mascher T."/>
            <person name="Medema M.H."/>
            <person name="Devos D.P."/>
            <person name="Kaster A.-K."/>
            <person name="Ovreas L."/>
            <person name="Rohde M."/>
            <person name="Galperin M.Y."/>
            <person name="Jogler C."/>
        </authorList>
    </citation>
    <scope>NUCLEOTIDE SEQUENCE [LARGE SCALE GENOMIC DNA]</scope>
    <source>
        <strain evidence="3 4">I41</strain>
    </source>
</reference>
<feature type="transmembrane region" description="Helical" evidence="2">
    <location>
        <begin position="29"/>
        <end position="48"/>
    </location>
</feature>
<dbReference type="EMBL" id="CP036339">
    <property type="protein sequence ID" value="QDT71934.1"/>
    <property type="molecule type" value="Genomic_DNA"/>
</dbReference>
<feature type="region of interest" description="Disordered" evidence="1">
    <location>
        <begin position="463"/>
        <end position="499"/>
    </location>
</feature>
<feature type="compositionally biased region" description="Low complexity" evidence="1">
    <location>
        <begin position="463"/>
        <end position="498"/>
    </location>
</feature>
<sequence length="579" mass="62045">MQRADTINGWLCPGRWENGHMIIRSKIQAIAVGLLAALMLFTDMAVAIQRAAACPFCSAAMATLGQEIAGADGAVIAELIKPMPAADPAVGPVDPTQAAATFRIVKVLRGEEKLAGAKEIDVVYFGEDAPDKKFLITGIAAITPDKIEWTTPVPLAPRAVEYVEKLPTLPETGVERIAFFQEYLEDEDPLLAQDAYDEFARAPYADVIAIGPRMHRDRLLQWIKDPSVGPSGRRLYLTMLGICGQPDDVTMIEEFLNYDYQITKPGIIAAIGTTGVLGTPIGTGLIDEAIHADERRKKESLDALIACYIKLKGPSALELVNAKFLGNPTVEYKHLHSAIMALRFHGEETDIIPREKLLDSMRLALDHKEFADQVIPDLTRWEDWEVMPRLVKMFKDAPADDWIRQPVASYVLVAAEQPGEVGEQAKASIAELESIDADTVERARSLSAFSFLAKAAAADAATPGATPAAPVSANQNTADAKAATPAEAEKSPAAAAGKTAEDALVPAVKEPMSLSPASSQAKANIQPPTAPVAPVATTDLPVPSKLKLIGVPLLAAVVLLAIFAVLLRGTDPRSAEERP</sequence>
<evidence type="ECO:0000313" key="4">
    <source>
        <dbReference type="Proteomes" id="UP000317909"/>
    </source>
</evidence>
<name>A0A517TU75_9BACT</name>
<feature type="transmembrane region" description="Helical" evidence="2">
    <location>
        <begin position="548"/>
        <end position="567"/>
    </location>
</feature>
<keyword evidence="2" id="KW-0812">Transmembrane</keyword>
<dbReference type="AlphaFoldDB" id="A0A517TU75"/>
<gene>
    <name evidence="3" type="ORF">I41_10960</name>
</gene>
<evidence type="ECO:0000313" key="3">
    <source>
        <dbReference type="EMBL" id="QDT71934.1"/>
    </source>
</evidence>
<dbReference type="KEGG" id="llh:I41_10960"/>